<evidence type="ECO:0000259" key="8">
    <source>
        <dbReference type="PROSITE" id="PS00624"/>
    </source>
</evidence>
<dbReference type="Pfam" id="PF05199">
    <property type="entry name" value="GMC_oxred_C"/>
    <property type="match status" value="1"/>
</dbReference>
<evidence type="ECO:0000256" key="3">
    <source>
        <dbReference type="ARBA" id="ARBA00022630"/>
    </source>
</evidence>
<name>A0A0K6GUY1_9GAMM</name>
<dbReference type="PROSITE" id="PS00623">
    <property type="entry name" value="GMC_OXRED_1"/>
    <property type="match status" value="1"/>
</dbReference>
<evidence type="ECO:0000313" key="10">
    <source>
        <dbReference type="Proteomes" id="UP000182598"/>
    </source>
</evidence>
<evidence type="ECO:0000256" key="4">
    <source>
        <dbReference type="ARBA" id="ARBA00022827"/>
    </source>
</evidence>
<gene>
    <name evidence="9" type="ORF">Ga0061064_0102</name>
</gene>
<evidence type="ECO:0000256" key="2">
    <source>
        <dbReference type="ARBA" id="ARBA00010790"/>
    </source>
</evidence>
<proteinExistence type="inferred from homology"/>
<keyword evidence="4 5" id="KW-0274">FAD</keyword>
<dbReference type="PIRSF" id="PIRSF000137">
    <property type="entry name" value="Alcohol_oxidase"/>
    <property type="match status" value="1"/>
</dbReference>
<dbReference type="Pfam" id="PF00732">
    <property type="entry name" value="GMC_oxred_N"/>
    <property type="match status" value="1"/>
</dbReference>
<sequence length="549" mass="59785">MTCTAMFKASNLHFDYVIVGGGSAGCVLANRLSECGNYRVALIEAGGNGQSFFSDMPGGVIRFMHSRKFNWLFRSKDPAPLRSGKGFYTPRGKGLGGSSMINAMIYTRGLPSDYDHWAAVSSADWAWQNILPRFKKLENNQRGANAFHGAEGPLHVSDVPTHFAAARLFVDAGVAAGIPYNADFNGETLEGVGPFQFTIHNNQRWSVRKAFLQPALARKNLTVLTNSLVERVVFEHHGQRPKACGVQFRHKNRSYIATARHEVILSGGAINSPQLLMLSGVGPASHLAEFGIPLVADSPQVGQNLQEHVDVMVHYKNRKKDGISLAPIGLAKMSAALWQYAFKKRGALAVPPAETGGFIRSSEQVKEPDLQLHFVSTRFNDSGWDIGPALTNGYACHVCVLRPQARGELKLNSADAADKPYFTYNFLDNEADRTALLNGVKKVREIMAQAPLAEHNGGEIWPGPTANDDELLQKIEQNLGLIYHPTSTCRMGNDTDAVVDPQLRVNGVESLRVIDASIMPTVLSGNTNAPTMVIADVGADFILADAQQH</sequence>
<comment type="similarity">
    <text evidence="2 6">Belongs to the GMC oxidoreductase family.</text>
</comment>
<feature type="domain" description="Glucose-methanol-choline oxidoreductase N-terminal" evidence="7">
    <location>
        <begin position="92"/>
        <end position="115"/>
    </location>
</feature>
<accession>A0A0K6GUY1</accession>
<keyword evidence="10" id="KW-1185">Reference proteome</keyword>
<protein>
    <submittedName>
        <fullName evidence="9">Choline dehydrogenase or related flavoprotein</fullName>
    </submittedName>
</protein>
<dbReference type="InterPro" id="IPR036188">
    <property type="entry name" value="FAD/NAD-bd_sf"/>
</dbReference>
<dbReference type="Gene3D" id="3.30.560.10">
    <property type="entry name" value="Glucose Oxidase, domain 3"/>
    <property type="match status" value="1"/>
</dbReference>
<dbReference type="PANTHER" id="PTHR11552:SF147">
    <property type="entry name" value="CHOLINE DEHYDROGENASE, MITOCHONDRIAL"/>
    <property type="match status" value="1"/>
</dbReference>
<evidence type="ECO:0000313" key="9">
    <source>
        <dbReference type="EMBL" id="CUA82566.1"/>
    </source>
</evidence>
<dbReference type="Gene3D" id="3.50.50.60">
    <property type="entry name" value="FAD/NAD(P)-binding domain"/>
    <property type="match status" value="1"/>
</dbReference>
<dbReference type="PROSITE" id="PS00624">
    <property type="entry name" value="GMC_OXRED_2"/>
    <property type="match status" value="1"/>
</dbReference>
<evidence type="ECO:0000256" key="5">
    <source>
        <dbReference type="PIRSR" id="PIRSR000137-2"/>
    </source>
</evidence>
<dbReference type="InterPro" id="IPR000172">
    <property type="entry name" value="GMC_OxRdtase_N"/>
</dbReference>
<dbReference type="AlphaFoldDB" id="A0A0K6GUY1"/>
<organism evidence="9 10">
    <name type="scientific">Pseudidiomarina woesei</name>
    <dbReference type="NCBI Taxonomy" id="1381080"/>
    <lineage>
        <taxon>Bacteria</taxon>
        <taxon>Pseudomonadati</taxon>
        <taxon>Pseudomonadota</taxon>
        <taxon>Gammaproteobacteria</taxon>
        <taxon>Alteromonadales</taxon>
        <taxon>Idiomarinaceae</taxon>
        <taxon>Pseudidiomarina</taxon>
    </lineage>
</organism>
<comment type="cofactor">
    <cofactor evidence="1 5">
        <name>FAD</name>
        <dbReference type="ChEBI" id="CHEBI:57692"/>
    </cofactor>
</comment>
<dbReference type="EMBL" id="CYHB01000001">
    <property type="protein sequence ID" value="CUA82566.1"/>
    <property type="molecule type" value="Genomic_DNA"/>
</dbReference>
<evidence type="ECO:0000259" key="7">
    <source>
        <dbReference type="PROSITE" id="PS00623"/>
    </source>
</evidence>
<dbReference type="OrthoDB" id="9785276at2"/>
<dbReference type="GO" id="GO:0016614">
    <property type="term" value="F:oxidoreductase activity, acting on CH-OH group of donors"/>
    <property type="evidence" value="ECO:0007669"/>
    <property type="project" value="InterPro"/>
</dbReference>
<dbReference type="PANTHER" id="PTHR11552">
    <property type="entry name" value="GLUCOSE-METHANOL-CHOLINE GMC OXIDOREDUCTASE"/>
    <property type="match status" value="1"/>
</dbReference>
<feature type="domain" description="Glucose-methanol-choline oxidoreductase N-terminal" evidence="8">
    <location>
        <begin position="268"/>
        <end position="282"/>
    </location>
</feature>
<evidence type="ECO:0000256" key="1">
    <source>
        <dbReference type="ARBA" id="ARBA00001974"/>
    </source>
</evidence>
<reference evidence="10" key="1">
    <citation type="submission" date="2015-08" db="EMBL/GenBank/DDBJ databases">
        <authorList>
            <person name="Varghese N."/>
        </authorList>
    </citation>
    <scope>NUCLEOTIDE SEQUENCE [LARGE SCALE GENOMIC DNA]</scope>
    <source>
        <strain evidence="10">DSM 27808</strain>
    </source>
</reference>
<dbReference type="InterPro" id="IPR007867">
    <property type="entry name" value="GMC_OxRtase_C"/>
</dbReference>
<dbReference type="SUPFAM" id="SSF51905">
    <property type="entry name" value="FAD/NAD(P)-binding domain"/>
    <property type="match status" value="1"/>
</dbReference>
<dbReference type="GO" id="GO:0050660">
    <property type="term" value="F:flavin adenine dinucleotide binding"/>
    <property type="evidence" value="ECO:0007669"/>
    <property type="project" value="InterPro"/>
</dbReference>
<dbReference type="RefSeq" id="WP_141656082.1">
    <property type="nucleotide sequence ID" value="NZ_CYHB01000001.1"/>
</dbReference>
<dbReference type="SUPFAM" id="SSF54373">
    <property type="entry name" value="FAD-linked reductases, C-terminal domain"/>
    <property type="match status" value="1"/>
</dbReference>
<evidence type="ECO:0000256" key="6">
    <source>
        <dbReference type="RuleBase" id="RU003968"/>
    </source>
</evidence>
<dbReference type="InterPro" id="IPR012132">
    <property type="entry name" value="GMC_OxRdtase"/>
</dbReference>
<feature type="binding site" evidence="5">
    <location>
        <position position="229"/>
    </location>
    <ligand>
        <name>FAD</name>
        <dbReference type="ChEBI" id="CHEBI:57692"/>
    </ligand>
</feature>
<dbReference type="Proteomes" id="UP000182598">
    <property type="component" value="Unassembled WGS sequence"/>
</dbReference>
<keyword evidence="3 6" id="KW-0285">Flavoprotein</keyword>